<name>A0A0F9D2Z6_9ZZZZ</name>
<accession>A0A0F9D2Z6</accession>
<proteinExistence type="predicted"/>
<organism evidence="1">
    <name type="scientific">marine sediment metagenome</name>
    <dbReference type="NCBI Taxonomy" id="412755"/>
    <lineage>
        <taxon>unclassified sequences</taxon>
        <taxon>metagenomes</taxon>
        <taxon>ecological metagenomes</taxon>
    </lineage>
</organism>
<gene>
    <name evidence="1" type="ORF">LCGC14_2248700</name>
</gene>
<reference evidence="1" key="1">
    <citation type="journal article" date="2015" name="Nature">
        <title>Complex archaea that bridge the gap between prokaryotes and eukaryotes.</title>
        <authorList>
            <person name="Spang A."/>
            <person name="Saw J.H."/>
            <person name="Jorgensen S.L."/>
            <person name="Zaremba-Niedzwiedzka K."/>
            <person name="Martijn J."/>
            <person name="Lind A.E."/>
            <person name="van Eijk R."/>
            <person name="Schleper C."/>
            <person name="Guy L."/>
            <person name="Ettema T.J."/>
        </authorList>
    </citation>
    <scope>NUCLEOTIDE SEQUENCE</scope>
</reference>
<dbReference type="EMBL" id="LAZR01030607">
    <property type="protein sequence ID" value="KKL56108.1"/>
    <property type="molecule type" value="Genomic_DNA"/>
</dbReference>
<protein>
    <submittedName>
        <fullName evidence="1">Uncharacterized protein</fullName>
    </submittedName>
</protein>
<evidence type="ECO:0000313" key="1">
    <source>
        <dbReference type="EMBL" id="KKL56108.1"/>
    </source>
</evidence>
<sequence length="74" mass="8677">MKLVLEPLRLQSHYNLANCFKCTHLRRQFSKNSVSCILRVVNRGEPIFLPEGDGMLMHGLCEKFQQYQKKVIKL</sequence>
<dbReference type="AlphaFoldDB" id="A0A0F9D2Z6"/>
<comment type="caution">
    <text evidence="1">The sequence shown here is derived from an EMBL/GenBank/DDBJ whole genome shotgun (WGS) entry which is preliminary data.</text>
</comment>